<organism evidence="7 8">
    <name type="scientific">Emiliania huxleyi (strain CCMP1516)</name>
    <dbReference type="NCBI Taxonomy" id="280463"/>
    <lineage>
        <taxon>Eukaryota</taxon>
        <taxon>Haptista</taxon>
        <taxon>Haptophyta</taxon>
        <taxon>Prymnesiophyceae</taxon>
        <taxon>Isochrysidales</taxon>
        <taxon>Noelaerhabdaceae</taxon>
        <taxon>Emiliania</taxon>
    </lineage>
</organism>
<evidence type="ECO:0000256" key="4">
    <source>
        <dbReference type="ARBA" id="ARBA00022989"/>
    </source>
</evidence>
<keyword evidence="4 6" id="KW-1133">Transmembrane helix</keyword>
<evidence type="ECO:0000313" key="7">
    <source>
        <dbReference type="EnsemblProtists" id="EOD05254"/>
    </source>
</evidence>
<feature type="transmembrane region" description="Helical" evidence="6">
    <location>
        <begin position="122"/>
        <end position="139"/>
    </location>
</feature>
<keyword evidence="5 6" id="KW-0472">Membrane</keyword>
<name>A0A0D3I1W9_EMIH1</name>
<comment type="similarity">
    <text evidence="2">Belongs to the SURF4 family.</text>
</comment>
<evidence type="ECO:0000256" key="3">
    <source>
        <dbReference type="ARBA" id="ARBA00022692"/>
    </source>
</evidence>
<dbReference type="GO" id="GO:0016020">
    <property type="term" value="C:membrane"/>
    <property type="evidence" value="ECO:0007669"/>
    <property type="project" value="UniProtKB-SubCell"/>
</dbReference>
<evidence type="ECO:0000313" key="8">
    <source>
        <dbReference type="Proteomes" id="UP000013827"/>
    </source>
</evidence>
<comment type="subcellular location">
    <subcellularLocation>
        <location evidence="1">Membrane</location>
        <topology evidence="1">Multi-pass membrane protein</topology>
    </subcellularLocation>
</comment>
<dbReference type="Proteomes" id="UP000013827">
    <property type="component" value="Unassembled WGS sequence"/>
</dbReference>
<dbReference type="EnsemblProtists" id="EOD05254">
    <property type="protein sequence ID" value="EOD05254"/>
    <property type="gene ID" value="EMIHUDRAFT_198874"/>
</dbReference>
<dbReference type="GeneID" id="17251601"/>
<reference evidence="8" key="1">
    <citation type="journal article" date="2013" name="Nature">
        <title>Pan genome of the phytoplankton Emiliania underpins its global distribution.</title>
        <authorList>
            <person name="Read B.A."/>
            <person name="Kegel J."/>
            <person name="Klute M.J."/>
            <person name="Kuo A."/>
            <person name="Lefebvre S.C."/>
            <person name="Maumus F."/>
            <person name="Mayer C."/>
            <person name="Miller J."/>
            <person name="Monier A."/>
            <person name="Salamov A."/>
            <person name="Young J."/>
            <person name="Aguilar M."/>
            <person name="Claverie J.M."/>
            <person name="Frickenhaus S."/>
            <person name="Gonzalez K."/>
            <person name="Herman E.K."/>
            <person name="Lin Y.C."/>
            <person name="Napier J."/>
            <person name="Ogata H."/>
            <person name="Sarno A.F."/>
            <person name="Shmutz J."/>
            <person name="Schroeder D."/>
            <person name="de Vargas C."/>
            <person name="Verret F."/>
            <person name="von Dassow P."/>
            <person name="Valentin K."/>
            <person name="Van de Peer Y."/>
            <person name="Wheeler G."/>
            <person name="Dacks J.B."/>
            <person name="Delwiche C.F."/>
            <person name="Dyhrman S.T."/>
            <person name="Glockner G."/>
            <person name="John U."/>
            <person name="Richards T."/>
            <person name="Worden A.Z."/>
            <person name="Zhang X."/>
            <person name="Grigoriev I.V."/>
            <person name="Allen A.E."/>
            <person name="Bidle K."/>
            <person name="Borodovsky M."/>
            <person name="Bowler C."/>
            <person name="Brownlee C."/>
            <person name="Cock J.M."/>
            <person name="Elias M."/>
            <person name="Gladyshev V.N."/>
            <person name="Groth M."/>
            <person name="Guda C."/>
            <person name="Hadaegh A."/>
            <person name="Iglesias-Rodriguez M.D."/>
            <person name="Jenkins J."/>
            <person name="Jones B.M."/>
            <person name="Lawson T."/>
            <person name="Leese F."/>
            <person name="Lindquist E."/>
            <person name="Lobanov A."/>
            <person name="Lomsadze A."/>
            <person name="Malik S.B."/>
            <person name="Marsh M.E."/>
            <person name="Mackinder L."/>
            <person name="Mock T."/>
            <person name="Mueller-Roeber B."/>
            <person name="Pagarete A."/>
            <person name="Parker M."/>
            <person name="Probert I."/>
            <person name="Quesneville H."/>
            <person name="Raines C."/>
            <person name="Rensing S.A."/>
            <person name="Riano-Pachon D.M."/>
            <person name="Richier S."/>
            <person name="Rokitta S."/>
            <person name="Shiraiwa Y."/>
            <person name="Soanes D.M."/>
            <person name="van der Giezen M."/>
            <person name="Wahlund T.M."/>
            <person name="Williams B."/>
            <person name="Wilson W."/>
            <person name="Wolfe G."/>
            <person name="Wurch L.L."/>
        </authorList>
    </citation>
    <scope>NUCLEOTIDE SEQUENCE</scope>
</reference>
<dbReference type="KEGG" id="ehx:EMIHUDRAFT_198874"/>
<dbReference type="RefSeq" id="XP_005757683.1">
    <property type="nucleotide sequence ID" value="XM_005757626.1"/>
</dbReference>
<evidence type="ECO:0000256" key="1">
    <source>
        <dbReference type="ARBA" id="ARBA00004141"/>
    </source>
</evidence>
<dbReference type="InterPro" id="IPR002995">
    <property type="entry name" value="Surf4"/>
</dbReference>
<protein>
    <submittedName>
        <fullName evidence="7">Uncharacterized protein</fullName>
    </submittedName>
</protein>
<evidence type="ECO:0000256" key="5">
    <source>
        <dbReference type="ARBA" id="ARBA00023136"/>
    </source>
</evidence>
<keyword evidence="8" id="KW-1185">Reference proteome</keyword>
<evidence type="ECO:0000256" key="6">
    <source>
        <dbReference type="SAM" id="Phobius"/>
    </source>
</evidence>
<dbReference type="AlphaFoldDB" id="A0A0D3I1W9"/>
<dbReference type="HOGENOM" id="CLU_1231835_0_0_1"/>
<reference evidence="7" key="2">
    <citation type="submission" date="2024-10" db="UniProtKB">
        <authorList>
            <consortium name="EnsemblProtists"/>
        </authorList>
    </citation>
    <scope>IDENTIFICATION</scope>
</reference>
<dbReference type="PaxDb" id="2903-EOD05254"/>
<evidence type="ECO:0000256" key="2">
    <source>
        <dbReference type="ARBA" id="ARBA00006945"/>
    </source>
</evidence>
<accession>A0A0D3I1W9</accession>
<dbReference type="Pfam" id="PF02077">
    <property type="entry name" value="SURF4"/>
    <property type="match status" value="1"/>
</dbReference>
<keyword evidence="3 6" id="KW-0812">Transmembrane</keyword>
<sequence length="225" mass="24321">MAALATVLQAIDERVSLKHVHRRLQAFARVLIVGTFMDDALRVMCDYRGQAATMKSVGWGVSLPPGSQAAVQSLMPSVFIATQTIGVLLILTRLAPQAGCLVLVAWAGVHPFMYAQQKNLEFLLESVTIIGGLLILLTSERAIATRERLLSGGGGVLGTPAEQKEAQANEKNQLLFAGRLMLCAVFVYYSVKMSIERALLGGPINHEDPIHALFALFVLLLLARA</sequence>
<proteinExistence type="inferred from homology"/>